<protein>
    <submittedName>
        <fullName evidence="1">Uncharacterized protein</fullName>
    </submittedName>
</protein>
<dbReference type="RefSeq" id="YP_453573.1">
    <property type="nucleotide sequence ID" value="NC_007709.1"/>
</dbReference>
<evidence type="ECO:0000313" key="2">
    <source>
        <dbReference type="Proteomes" id="UP000002079"/>
    </source>
</evidence>
<proteinExistence type="predicted"/>
<evidence type="ECO:0000313" key="1">
    <source>
        <dbReference type="EMBL" id="BAE72720.1"/>
    </source>
</evidence>
<reference evidence="1 2" key="1">
    <citation type="journal article" date="2006" name="J. Gen. Plant Pathol.">
        <title>Bacteriophage OP1, lytic for Xanthomonas oryzae pv. oryzae, changes its host range by duplication and deletion of the small domain in the deduced tail fiber gene.</title>
        <authorList>
            <person name="Inoue Y."/>
            <person name="Matsuura T."/>
            <person name="Ohara T."/>
            <person name="Azegami K."/>
        </authorList>
    </citation>
    <scope>NUCLEOTIDE SEQUENCE [LARGE SCALE GENOMIC DNA]</scope>
</reference>
<organism evidence="1 2">
    <name type="scientific">Xanthomonas phage OP1</name>
    <dbReference type="NCBI Taxonomy" id="2994040"/>
    <lineage>
        <taxon>Viruses</taxon>
        <taxon>Duplodnaviria</taxon>
        <taxon>Heunggongvirae</taxon>
        <taxon>Uroviricota</taxon>
        <taxon>Caudoviricetes</taxon>
        <taxon>Xipdecavirus</taxon>
        <taxon>Xipdecavirus OP1</taxon>
    </lineage>
</organism>
<name>Q2NPH6_9CAUD</name>
<keyword evidence="2" id="KW-1185">Reference proteome</keyword>
<sequence length="76" mass="8448">MVTNQQEVCSMSKRNEKTVPAEAIFQVQETGTYLGCKELIHWLLSHARIGDIVSLADMMVGQTKQIADLGDVTRIV</sequence>
<dbReference type="KEGG" id="vg:5142507"/>
<reference evidence="2" key="2">
    <citation type="journal article" date="2006" name="J. Gen. Plant Pathol.">
        <title>Bacteriophage OP1, lytic for Xanthomonas oryzae pv. oryzae, changes its host range by duplication and deletion of the small domain in the deduced tail fiber gene..</title>
        <authorList>
            <person name="Inoue Y."/>
            <person name="Matsuura T."/>
            <person name="Ohara T."/>
            <person name="Azegami K."/>
        </authorList>
    </citation>
    <scope>NUCLEOTIDE SEQUENCE [LARGE SCALE GENOMIC DNA]</scope>
</reference>
<dbReference type="Proteomes" id="UP000002079">
    <property type="component" value="Segment"/>
</dbReference>
<dbReference type="GeneID" id="5142507"/>
<accession>Q2NPH6</accession>
<dbReference type="EMBL" id="AP008979">
    <property type="protein sequence ID" value="BAE72720.1"/>
    <property type="molecule type" value="Genomic_DNA"/>
</dbReference>